<dbReference type="InterPro" id="IPR045864">
    <property type="entry name" value="aa-tRNA-synth_II/BPL/LPL"/>
</dbReference>
<feature type="binding site" evidence="11">
    <location>
        <position position="258"/>
    </location>
    <ligand>
        <name>L-histidine</name>
        <dbReference type="ChEBI" id="CHEBI:57595"/>
    </ligand>
</feature>
<dbReference type="GO" id="GO:0006427">
    <property type="term" value="P:histidyl-tRNA aminoacylation"/>
    <property type="evidence" value="ECO:0007669"/>
    <property type="project" value="UniProtKB-UniRule"/>
</dbReference>
<dbReference type="InterPro" id="IPR036621">
    <property type="entry name" value="Anticodon-bd_dom_sf"/>
</dbReference>
<dbReference type="EC" id="6.1.1.21" evidence="10"/>
<dbReference type="NCBIfam" id="TIGR00442">
    <property type="entry name" value="hisS"/>
    <property type="match status" value="1"/>
</dbReference>
<dbReference type="InterPro" id="IPR015807">
    <property type="entry name" value="His-tRNA-ligase"/>
</dbReference>
<reference evidence="13" key="1">
    <citation type="submission" date="2016-04" db="EMBL/GenBank/DDBJ databases">
        <authorList>
            <person name="Evans L.H."/>
            <person name="Alamgir A."/>
            <person name="Owens N."/>
            <person name="Weber N.D."/>
            <person name="Virtaneva K."/>
            <person name="Barbian K."/>
            <person name="Babar A."/>
            <person name="Rosenke K."/>
        </authorList>
    </citation>
    <scope>NUCLEOTIDE SEQUENCE</scope>
    <source>
        <strain evidence="13">86</strain>
    </source>
</reference>
<feature type="binding site" evidence="11">
    <location>
        <position position="112"/>
    </location>
    <ligand>
        <name>L-histidine</name>
        <dbReference type="ChEBI" id="CHEBI:57595"/>
    </ligand>
</feature>
<dbReference type="InterPro" id="IPR033656">
    <property type="entry name" value="HisRS_anticodon"/>
</dbReference>
<keyword evidence="3 10" id="KW-0963">Cytoplasm</keyword>
<evidence type="ECO:0000256" key="11">
    <source>
        <dbReference type="PIRSR" id="PIRSR001549-1"/>
    </source>
</evidence>
<protein>
    <recommendedName>
        <fullName evidence="10">Histidine--tRNA ligase</fullName>
        <ecNumber evidence="10">6.1.1.21</ecNumber>
    </recommendedName>
    <alternativeName>
        <fullName evidence="10">Histidyl-tRNA synthetase</fullName>
        <shortName evidence="10">HisRS</shortName>
    </alternativeName>
</protein>
<keyword evidence="7 10" id="KW-0648">Protein biosynthesis</keyword>
<evidence type="ECO:0000256" key="10">
    <source>
        <dbReference type="HAMAP-Rule" id="MF_00127"/>
    </source>
</evidence>
<sequence>MSTLQPVRGTHDLLPEDMRAFRHVVETGRVTASRYGFAEMATPIFEFSGVFARTLGDTSDIVTKEMYTFADRKGESLTLRPEGTAGIARAFISNGLANETPFKVFYAGPMFRYERPQKGRQRQFHQIGVELIGVPDPQADVEVIALGRAILDGLGLRGNVALELNTLGDPESRDAYRVALVGYLAGHVGKLSADSRDRFERNPLRILDSKDEGDREVIADAPLLGEYLNAASRTFYDDLKNGLMDLGIDFVENPRLVRGLDYYGHTAFEFTTDALGAQGTVMAGGRYDGLIKTMGGPATAGVGWAAGVERLSMLLAEPPAAGRPVAMIPAGADPLLKREAMVLTERLRRAGFAVDLGFSGNMGKRMKRANKVAARVAVILGEDERLARAVTLRDLDSGEQVTVALDRMEESLRALLAGVPEVAVGGI</sequence>
<keyword evidence="4 10" id="KW-0436">Ligase</keyword>
<dbReference type="AlphaFoldDB" id="A0A212IXI6"/>
<dbReference type="PIRSF" id="PIRSF001549">
    <property type="entry name" value="His-tRNA_synth"/>
    <property type="match status" value="1"/>
</dbReference>
<dbReference type="PANTHER" id="PTHR43707">
    <property type="entry name" value="HISTIDYL-TRNA SYNTHETASE"/>
    <property type="match status" value="1"/>
</dbReference>
<evidence type="ECO:0000256" key="4">
    <source>
        <dbReference type="ARBA" id="ARBA00022598"/>
    </source>
</evidence>
<evidence type="ECO:0000256" key="3">
    <source>
        <dbReference type="ARBA" id="ARBA00022490"/>
    </source>
</evidence>
<dbReference type="InterPro" id="IPR004154">
    <property type="entry name" value="Anticodon-bd"/>
</dbReference>
<evidence type="ECO:0000256" key="6">
    <source>
        <dbReference type="ARBA" id="ARBA00022840"/>
    </source>
</evidence>
<comment type="subunit">
    <text evidence="2 10">Homodimer.</text>
</comment>
<gene>
    <name evidence="10 13" type="primary">hisS</name>
    <name evidence="13" type="ORF">KL86APRO_10186</name>
</gene>
<comment type="catalytic activity">
    <reaction evidence="9 10">
        <text>tRNA(His) + L-histidine + ATP = L-histidyl-tRNA(His) + AMP + diphosphate + H(+)</text>
        <dbReference type="Rhea" id="RHEA:17313"/>
        <dbReference type="Rhea" id="RHEA-COMP:9665"/>
        <dbReference type="Rhea" id="RHEA-COMP:9689"/>
        <dbReference type="ChEBI" id="CHEBI:15378"/>
        <dbReference type="ChEBI" id="CHEBI:30616"/>
        <dbReference type="ChEBI" id="CHEBI:33019"/>
        <dbReference type="ChEBI" id="CHEBI:57595"/>
        <dbReference type="ChEBI" id="CHEBI:78442"/>
        <dbReference type="ChEBI" id="CHEBI:78527"/>
        <dbReference type="ChEBI" id="CHEBI:456215"/>
        <dbReference type="EC" id="6.1.1.21"/>
    </reaction>
</comment>
<dbReference type="CDD" id="cd00773">
    <property type="entry name" value="HisRS-like_core"/>
    <property type="match status" value="1"/>
</dbReference>
<evidence type="ECO:0000313" key="13">
    <source>
        <dbReference type="EMBL" id="SBV91916.1"/>
    </source>
</evidence>
<comment type="similarity">
    <text evidence="1 10">Belongs to the class-II aminoacyl-tRNA synthetase family.</text>
</comment>
<evidence type="ECO:0000256" key="2">
    <source>
        <dbReference type="ARBA" id="ARBA00011738"/>
    </source>
</evidence>
<dbReference type="CDD" id="cd00859">
    <property type="entry name" value="HisRS_anticodon"/>
    <property type="match status" value="1"/>
</dbReference>
<organism evidence="13">
    <name type="scientific">uncultured Alphaproteobacteria bacterium</name>
    <dbReference type="NCBI Taxonomy" id="91750"/>
    <lineage>
        <taxon>Bacteria</taxon>
        <taxon>Pseudomonadati</taxon>
        <taxon>Pseudomonadota</taxon>
        <taxon>Alphaproteobacteria</taxon>
        <taxon>environmental samples</taxon>
    </lineage>
</organism>
<keyword evidence="5 10" id="KW-0547">Nucleotide-binding</keyword>
<feature type="binding site" evidence="11">
    <location>
        <begin position="262"/>
        <end position="263"/>
    </location>
    <ligand>
        <name>L-histidine</name>
        <dbReference type="ChEBI" id="CHEBI:57595"/>
    </ligand>
</feature>
<dbReference type="InterPro" id="IPR004516">
    <property type="entry name" value="HisRS/HisZ"/>
</dbReference>
<dbReference type="GO" id="GO:0004821">
    <property type="term" value="F:histidine-tRNA ligase activity"/>
    <property type="evidence" value="ECO:0007669"/>
    <property type="project" value="UniProtKB-UniRule"/>
</dbReference>
<dbReference type="HAMAP" id="MF_00127">
    <property type="entry name" value="His_tRNA_synth"/>
    <property type="match status" value="1"/>
</dbReference>
<proteinExistence type="inferred from homology"/>
<feature type="domain" description="Aminoacyl-transfer RNA synthetases class-II family profile" evidence="12">
    <location>
        <begin position="29"/>
        <end position="329"/>
    </location>
</feature>
<name>A0A212IXI6_9PROT</name>
<dbReference type="Gene3D" id="3.30.930.10">
    <property type="entry name" value="Bira Bifunctional Protein, Domain 2"/>
    <property type="match status" value="1"/>
</dbReference>
<dbReference type="EMBL" id="FLUO01000001">
    <property type="protein sequence ID" value="SBV91916.1"/>
    <property type="molecule type" value="Genomic_DNA"/>
</dbReference>
<accession>A0A212IXI6</accession>
<feature type="binding site" evidence="11">
    <location>
        <begin position="82"/>
        <end position="84"/>
    </location>
    <ligand>
        <name>L-histidine</name>
        <dbReference type="ChEBI" id="CHEBI:57595"/>
    </ligand>
</feature>
<feature type="binding site" evidence="11">
    <location>
        <position position="126"/>
    </location>
    <ligand>
        <name>L-histidine</name>
        <dbReference type="ChEBI" id="CHEBI:57595"/>
    </ligand>
</feature>
<comment type="subcellular location">
    <subcellularLocation>
        <location evidence="10">Cytoplasm</location>
    </subcellularLocation>
</comment>
<keyword evidence="6 10" id="KW-0067">ATP-binding</keyword>
<dbReference type="SUPFAM" id="SSF55681">
    <property type="entry name" value="Class II aaRS and biotin synthetases"/>
    <property type="match status" value="1"/>
</dbReference>
<dbReference type="PANTHER" id="PTHR43707:SF1">
    <property type="entry name" value="HISTIDINE--TRNA LIGASE, MITOCHONDRIAL-RELATED"/>
    <property type="match status" value="1"/>
</dbReference>
<dbReference type="GO" id="GO:0005737">
    <property type="term" value="C:cytoplasm"/>
    <property type="evidence" value="ECO:0007669"/>
    <property type="project" value="UniProtKB-SubCell"/>
</dbReference>
<evidence type="ECO:0000256" key="9">
    <source>
        <dbReference type="ARBA" id="ARBA00047639"/>
    </source>
</evidence>
<dbReference type="PROSITE" id="PS50862">
    <property type="entry name" value="AA_TRNA_LIGASE_II"/>
    <property type="match status" value="1"/>
</dbReference>
<feature type="binding site" evidence="11">
    <location>
        <position position="130"/>
    </location>
    <ligand>
        <name>L-histidine</name>
        <dbReference type="ChEBI" id="CHEBI:57595"/>
    </ligand>
</feature>
<keyword evidence="8 10" id="KW-0030">Aminoacyl-tRNA synthetase</keyword>
<dbReference type="GO" id="GO:0005524">
    <property type="term" value="F:ATP binding"/>
    <property type="evidence" value="ECO:0007669"/>
    <property type="project" value="UniProtKB-UniRule"/>
</dbReference>
<evidence type="ECO:0000259" key="12">
    <source>
        <dbReference type="PROSITE" id="PS50862"/>
    </source>
</evidence>
<dbReference type="SUPFAM" id="SSF52954">
    <property type="entry name" value="Class II aaRS ABD-related"/>
    <property type="match status" value="1"/>
</dbReference>
<dbReference type="InterPro" id="IPR041715">
    <property type="entry name" value="HisRS-like_core"/>
</dbReference>
<dbReference type="InterPro" id="IPR006195">
    <property type="entry name" value="aa-tRNA-synth_II"/>
</dbReference>
<dbReference type="Gene3D" id="3.40.50.800">
    <property type="entry name" value="Anticodon-binding domain"/>
    <property type="match status" value="1"/>
</dbReference>
<evidence type="ECO:0000256" key="7">
    <source>
        <dbReference type="ARBA" id="ARBA00022917"/>
    </source>
</evidence>
<evidence type="ECO:0000256" key="1">
    <source>
        <dbReference type="ARBA" id="ARBA00008226"/>
    </source>
</evidence>
<dbReference type="Pfam" id="PF13393">
    <property type="entry name" value="tRNA-synt_His"/>
    <property type="match status" value="1"/>
</dbReference>
<evidence type="ECO:0000256" key="8">
    <source>
        <dbReference type="ARBA" id="ARBA00023146"/>
    </source>
</evidence>
<dbReference type="Pfam" id="PF03129">
    <property type="entry name" value="HGTP_anticodon"/>
    <property type="match status" value="1"/>
</dbReference>
<evidence type="ECO:0000256" key="5">
    <source>
        <dbReference type="ARBA" id="ARBA00022741"/>
    </source>
</evidence>